<gene>
    <name evidence="2" type="ORF">BXY45_107140</name>
</gene>
<evidence type="ECO:0000256" key="1">
    <source>
        <dbReference type="SAM" id="Phobius"/>
    </source>
</evidence>
<dbReference type="Proteomes" id="UP000245469">
    <property type="component" value="Unassembled WGS sequence"/>
</dbReference>
<proteinExistence type="predicted"/>
<name>A0A316AC37_9ACTN</name>
<keyword evidence="1" id="KW-0472">Membrane</keyword>
<organism evidence="2 3">
    <name type="scientific">Quadrisphaera granulorum</name>
    <dbReference type="NCBI Taxonomy" id="317664"/>
    <lineage>
        <taxon>Bacteria</taxon>
        <taxon>Bacillati</taxon>
        <taxon>Actinomycetota</taxon>
        <taxon>Actinomycetes</taxon>
        <taxon>Kineosporiales</taxon>
        <taxon>Kineosporiaceae</taxon>
        <taxon>Quadrisphaera</taxon>
    </lineage>
</organism>
<accession>A0A316AC37</accession>
<reference evidence="2 3" key="1">
    <citation type="submission" date="2018-03" db="EMBL/GenBank/DDBJ databases">
        <title>Genomic Encyclopedia of Archaeal and Bacterial Type Strains, Phase II (KMG-II): from individual species to whole genera.</title>
        <authorList>
            <person name="Goeker M."/>
        </authorList>
    </citation>
    <scope>NUCLEOTIDE SEQUENCE [LARGE SCALE GENOMIC DNA]</scope>
    <source>
        <strain evidence="2 3">DSM 44889</strain>
    </source>
</reference>
<keyword evidence="1" id="KW-0812">Transmembrane</keyword>
<feature type="transmembrane region" description="Helical" evidence="1">
    <location>
        <begin position="12"/>
        <end position="36"/>
    </location>
</feature>
<keyword evidence="1" id="KW-1133">Transmembrane helix</keyword>
<dbReference type="EMBL" id="QGDQ01000007">
    <property type="protein sequence ID" value="PWJ54444.1"/>
    <property type="molecule type" value="Genomic_DNA"/>
</dbReference>
<comment type="caution">
    <text evidence="2">The sequence shown here is derived from an EMBL/GenBank/DDBJ whole genome shotgun (WGS) entry which is preliminary data.</text>
</comment>
<dbReference type="AlphaFoldDB" id="A0A316AC37"/>
<keyword evidence="3" id="KW-1185">Reference proteome</keyword>
<feature type="transmembrane region" description="Helical" evidence="1">
    <location>
        <begin position="48"/>
        <end position="70"/>
    </location>
</feature>
<evidence type="ECO:0000313" key="3">
    <source>
        <dbReference type="Proteomes" id="UP000245469"/>
    </source>
</evidence>
<sequence length="82" mass="8975">MSDVSSRRLAWWCFGLWHAAAALLLAAVFVGLPMIFDSGDRDAAVQSRWLPSCLLALAAVVCAAAGVWCMRRVTHRDESSPR</sequence>
<evidence type="ECO:0000313" key="2">
    <source>
        <dbReference type="EMBL" id="PWJ54444.1"/>
    </source>
</evidence>
<protein>
    <submittedName>
        <fullName evidence="2">Uncharacterized protein</fullName>
    </submittedName>
</protein>